<keyword evidence="6 10" id="KW-1133">Transmembrane helix</keyword>
<feature type="transmembrane region" description="Helical" evidence="10">
    <location>
        <begin position="370"/>
        <end position="394"/>
    </location>
</feature>
<feature type="transmembrane region" description="Helical" evidence="10">
    <location>
        <begin position="199"/>
        <end position="223"/>
    </location>
</feature>
<evidence type="ECO:0000256" key="10">
    <source>
        <dbReference type="SAM" id="Phobius"/>
    </source>
</evidence>
<feature type="transmembrane region" description="Helical" evidence="10">
    <location>
        <begin position="21"/>
        <end position="42"/>
    </location>
</feature>
<feature type="transmembrane region" description="Helical" evidence="10">
    <location>
        <begin position="99"/>
        <end position="127"/>
    </location>
</feature>
<dbReference type="PANTHER" id="PTHR43298:SF2">
    <property type="entry name" value="FMN_FAD EXPORTER YEEO-RELATED"/>
    <property type="match status" value="1"/>
</dbReference>
<feature type="transmembrane region" description="Helical" evidence="10">
    <location>
        <begin position="172"/>
        <end position="193"/>
    </location>
</feature>
<dbReference type="STRING" id="883.DvMF_3111"/>
<feature type="transmembrane region" description="Helical" evidence="10">
    <location>
        <begin position="406"/>
        <end position="425"/>
    </location>
</feature>
<accession>B8DJH0</accession>
<evidence type="ECO:0000256" key="5">
    <source>
        <dbReference type="ARBA" id="ARBA00022692"/>
    </source>
</evidence>
<feature type="transmembrane region" description="Helical" evidence="10">
    <location>
        <begin position="437"/>
        <end position="456"/>
    </location>
</feature>
<evidence type="ECO:0000256" key="9">
    <source>
        <dbReference type="ARBA" id="ARBA00031636"/>
    </source>
</evidence>
<keyword evidence="5 10" id="KW-0812">Transmembrane</keyword>
<reference evidence="11" key="1">
    <citation type="submission" date="2008-10" db="EMBL/GenBank/DDBJ databases">
        <title>Complete sequence of Desulfovibrio vulgaris str. 'Miyazaki F'.</title>
        <authorList>
            <person name="Lucas S."/>
            <person name="Copeland A."/>
            <person name="Lapidus A."/>
            <person name="Glavina del Rio T."/>
            <person name="Dalin E."/>
            <person name="Tice H."/>
            <person name="Bruce D."/>
            <person name="Goodwin L."/>
            <person name="Pitluck S."/>
            <person name="Sims D."/>
            <person name="Brettin T."/>
            <person name="Detter J.C."/>
            <person name="Han C."/>
            <person name="Larimer F."/>
            <person name="Land M."/>
            <person name="Hauser L."/>
            <person name="Kyrpides N."/>
            <person name="Mikhailova N."/>
            <person name="Hazen T.C."/>
            <person name="Richardson P."/>
        </authorList>
    </citation>
    <scope>NUCLEOTIDE SEQUENCE</scope>
    <source>
        <strain evidence="11">Miyazaki F</strain>
    </source>
</reference>
<keyword evidence="8 10" id="KW-0472">Membrane</keyword>
<dbReference type="PANTHER" id="PTHR43298">
    <property type="entry name" value="MULTIDRUG RESISTANCE PROTEIN NORM-RELATED"/>
    <property type="match status" value="1"/>
</dbReference>
<evidence type="ECO:0000256" key="8">
    <source>
        <dbReference type="ARBA" id="ARBA00023136"/>
    </source>
</evidence>
<dbReference type="PIRSF" id="PIRSF006603">
    <property type="entry name" value="DinF"/>
    <property type="match status" value="1"/>
</dbReference>
<dbReference type="CDD" id="cd13133">
    <property type="entry name" value="MATE_like_7"/>
    <property type="match status" value="1"/>
</dbReference>
<evidence type="ECO:0000256" key="2">
    <source>
        <dbReference type="ARBA" id="ARBA00022448"/>
    </source>
</evidence>
<dbReference type="HOGENOM" id="CLU_012893_6_5_7"/>
<dbReference type="EMBL" id="CP001197">
    <property type="protein sequence ID" value="ACL10047.1"/>
    <property type="molecule type" value="Genomic_DNA"/>
</dbReference>
<dbReference type="GO" id="GO:0042910">
    <property type="term" value="F:xenobiotic transmembrane transporter activity"/>
    <property type="evidence" value="ECO:0007669"/>
    <property type="project" value="InterPro"/>
</dbReference>
<dbReference type="InterPro" id="IPR002528">
    <property type="entry name" value="MATE_fam"/>
</dbReference>
<dbReference type="eggNOG" id="COG0534">
    <property type="taxonomic scope" value="Bacteria"/>
</dbReference>
<dbReference type="GO" id="GO:0005886">
    <property type="term" value="C:plasma membrane"/>
    <property type="evidence" value="ECO:0007669"/>
    <property type="project" value="UniProtKB-SubCell"/>
</dbReference>
<name>B8DJH0_NITV9</name>
<dbReference type="NCBIfam" id="TIGR00797">
    <property type="entry name" value="matE"/>
    <property type="match status" value="1"/>
</dbReference>
<dbReference type="AlphaFoldDB" id="B8DJH0"/>
<dbReference type="GO" id="GO:0015297">
    <property type="term" value="F:antiporter activity"/>
    <property type="evidence" value="ECO:0007669"/>
    <property type="project" value="UniProtKB-KW"/>
</dbReference>
<evidence type="ECO:0000313" key="11">
    <source>
        <dbReference type="EMBL" id="ACL10047.1"/>
    </source>
</evidence>
<evidence type="ECO:0000256" key="6">
    <source>
        <dbReference type="ARBA" id="ARBA00022989"/>
    </source>
</evidence>
<proteinExistence type="predicted"/>
<feature type="transmembrane region" description="Helical" evidence="10">
    <location>
        <begin position="330"/>
        <end position="350"/>
    </location>
</feature>
<organism evidence="11">
    <name type="scientific">Nitratidesulfovibrio vulgaris (strain DSM 19637 / Miyazaki F)</name>
    <name type="common">Desulfovibrio vulgaris</name>
    <dbReference type="NCBI Taxonomy" id="883"/>
    <lineage>
        <taxon>Bacteria</taxon>
        <taxon>Pseudomonadati</taxon>
        <taxon>Thermodesulfobacteriota</taxon>
        <taxon>Desulfovibrionia</taxon>
        <taxon>Desulfovibrionales</taxon>
        <taxon>Desulfovibrionaceae</taxon>
        <taxon>Nitratidesulfovibrio</taxon>
    </lineage>
</organism>
<comment type="subcellular location">
    <subcellularLocation>
        <location evidence="1">Cell membrane</location>
        <topology evidence="1">Multi-pass membrane protein</topology>
    </subcellularLocation>
</comment>
<dbReference type="InterPro" id="IPR048279">
    <property type="entry name" value="MdtK-like"/>
</dbReference>
<keyword evidence="3" id="KW-0050">Antiport</keyword>
<keyword evidence="4" id="KW-1003">Cell membrane</keyword>
<protein>
    <recommendedName>
        <fullName evidence="9">Multidrug-efflux transporter</fullName>
    </recommendedName>
</protein>
<feature type="transmembrane region" description="Helical" evidence="10">
    <location>
        <begin position="250"/>
        <end position="273"/>
    </location>
</feature>
<keyword evidence="7" id="KW-0406">Ion transport</keyword>
<gene>
    <name evidence="11" type="ordered locus">DvMF_3111</name>
</gene>
<evidence type="ECO:0000256" key="3">
    <source>
        <dbReference type="ARBA" id="ARBA00022449"/>
    </source>
</evidence>
<dbReference type="Pfam" id="PF01554">
    <property type="entry name" value="MatE"/>
    <property type="match status" value="2"/>
</dbReference>
<sequence length="489" mass="52236">MLSKMKTAATGRWSAPGGYREVLGVSLPLVAGMASTTVMEFTDRLFLSHYSVEAIAAATPAAVVHLLFLLTCMGITGYAGVFIAQYIGSGAPHRVGVALWQGLLMAFFFGGCLALLWFAAPAIFAFAGHLPAVQAGEVAYFRMLALGSVLALGNSCLGGFFSGQGRTRPVMLANFAAMAVHIPLDYALIYGAWGLPEMGIAGAGLSMILSWAVTSLLLGGMVFTRRNERCFRVWSGRGFERALFLRMARYGLPSGINGFAELFSVTWFVFLVGELGETALAATNITFSINMVAFLPMMGMNIAVGSMVGQAMGKGSPVAAERVTSSTLHVAMAWMLLLSLFFFCTPGPLYDLFLSGGAQDPAVLAQKAEIRAMGVVLLRFVAVYCLLDAVTIVYTGALKGAGDTWFVMWNVLLGCVVWLVLPTLALRASGLMTLNTLWAAFTAFILLLAVVSWLRFRRGAWKRLRLVETAHPLPDVPDGSVGPEDGGKA</sequence>
<feature type="transmembrane region" description="Helical" evidence="10">
    <location>
        <begin position="139"/>
        <end position="160"/>
    </location>
</feature>
<evidence type="ECO:0000256" key="7">
    <source>
        <dbReference type="ARBA" id="ARBA00023065"/>
    </source>
</evidence>
<dbReference type="GO" id="GO:0006811">
    <property type="term" value="P:monoatomic ion transport"/>
    <property type="evidence" value="ECO:0007669"/>
    <property type="project" value="UniProtKB-KW"/>
</dbReference>
<keyword evidence="2" id="KW-0813">Transport</keyword>
<dbReference type="KEGG" id="dvm:DvMF_3111"/>
<evidence type="ECO:0000256" key="4">
    <source>
        <dbReference type="ARBA" id="ARBA00022475"/>
    </source>
</evidence>
<feature type="transmembrane region" description="Helical" evidence="10">
    <location>
        <begin position="285"/>
        <end position="309"/>
    </location>
</feature>
<feature type="transmembrane region" description="Helical" evidence="10">
    <location>
        <begin position="62"/>
        <end position="87"/>
    </location>
</feature>
<evidence type="ECO:0000256" key="1">
    <source>
        <dbReference type="ARBA" id="ARBA00004651"/>
    </source>
</evidence>
<dbReference type="InterPro" id="IPR050222">
    <property type="entry name" value="MATE_MdtK"/>
</dbReference>